<dbReference type="InterPro" id="IPR011991">
    <property type="entry name" value="ArsR-like_HTH"/>
</dbReference>
<dbReference type="EMBL" id="BAAAPK010000001">
    <property type="protein sequence ID" value="GAA1681353.1"/>
    <property type="molecule type" value="Genomic_DNA"/>
</dbReference>
<evidence type="ECO:0000256" key="1">
    <source>
        <dbReference type="SAM" id="MobiDB-lite"/>
    </source>
</evidence>
<organism evidence="2 3">
    <name type="scientific">Microbacterium lacus</name>
    <dbReference type="NCBI Taxonomy" id="415217"/>
    <lineage>
        <taxon>Bacteria</taxon>
        <taxon>Bacillati</taxon>
        <taxon>Actinomycetota</taxon>
        <taxon>Actinomycetes</taxon>
        <taxon>Micrococcales</taxon>
        <taxon>Microbacteriaceae</taxon>
        <taxon>Microbacterium</taxon>
    </lineage>
</organism>
<accession>A0ABN2H4V0</accession>
<dbReference type="Pfam" id="PF13412">
    <property type="entry name" value="HTH_24"/>
    <property type="match status" value="1"/>
</dbReference>
<dbReference type="Gene3D" id="1.10.10.10">
    <property type="entry name" value="Winged helix-like DNA-binding domain superfamily/Winged helix DNA-binding domain"/>
    <property type="match status" value="1"/>
</dbReference>
<feature type="region of interest" description="Disordered" evidence="1">
    <location>
        <begin position="66"/>
        <end position="90"/>
    </location>
</feature>
<dbReference type="CDD" id="cd00090">
    <property type="entry name" value="HTH_ARSR"/>
    <property type="match status" value="1"/>
</dbReference>
<sequence>MSMPRAGYSAISSYSRVEILALVQARPERTIAELAELTRLHPNTVREHLQRLIEAGHVLPSIEHRTRRGRPRTLYSAATGTGRASSPIARRKVKEAADRGDVMRRVMPWTGRGVARLGEAATHQLDAIVEHLAESGFDPAVDEERLTIELSPCPHAASQADHRETLCAVHLGLMQAVLTEAGGPLQAGCIRTSVRPTDCTVELVRS</sequence>
<comment type="caution">
    <text evidence="2">The sequence shown here is derived from an EMBL/GenBank/DDBJ whole genome shotgun (WGS) entry which is preliminary data.</text>
</comment>
<name>A0ABN2H4V0_9MICO</name>
<dbReference type="Proteomes" id="UP001500596">
    <property type="component" value="Unassembled WGS sequence"/>
</dbReference>
<evidence type="ECO:0000313" key="2">
    <source>
        <dbReference type="EMBL" id="GAA1681353.1"/>
    </source>
</evidence>
<dbReference type="InterPro" id="IPR036388">
    <property type="entry name" value="WH-like_DNA-bd_sf"/>
</dbReference>
<keyword evidence="3" id="KW-1185">Reference proteome</keyword>
<protein>
    <submittedName>
        <fullName evidence="2">Helix-turn-helix domain-containing protein</fullName>
    </submittedName>
</protein>
<evidence type="ECO:0000313" key="3">
    <source>
        <dbReference type="Proteomes" id="UP001500596"/>
    </source>
</evidence>
<reference evidence="2 3" key="1">
    <citation type="journal article" date="2019" name="Int. J. Syst. Evol. Microbiol.">
        <title>The Global Catalogue of Microorganisms (GCM) 10K type strain sequencing project: providing services to taxonomists for standard genome sequencing and annotation.</title>
        <authorList>
            <consortium name="The Broad Institute Genomics Platform"/>
            <consortium name="The Broad Institute Genome Sequencing Center for Infectious Disease"/>
            <person name="Wu L."/>
            <person name="Ma J."/>
        </authorList>
    </citation>
    <scope>NUCLEOTIDE SEQUENCE [LARGE SCALE GENOMIC DNA]</scope>
    <source>
        <strain evidence="2 3">JCM 15575</strain>
    </source>
</reference>
<dbReference type="InterPro" id="IPR036390">
    <property type="entry name" value="WH_DNA-bd_sf"/>
</dbReference>
<dbReference type="RefSeq" id="WP_344055363.1">
    <property type="nucleotide sequence ID" value="NZ_BAAAPK010000001.1"/>
</dbReference>
<dbReference type="SUPFAM" id="SSF46785">
    <property type="entry name" value="Winged helix' DNA-binding domain"/>
    <property type="match status" value="1"/>
</dbReference>
<proteinExistence type="predicted"/>
<gene>
    <name evidence="2" type="ORF">GCM10009807_26620</name>
</gene>